<protein>
    <submittedName>
        <fullName evidence="2">Uncharacterized protein</fullName>
    </submittedName>
</protein>
<feature type="region of interest" description="Disordered" evidence="1">
    <location>
        <begin position="132"/>
        <end position="181"/>
    </location>
</feature>
<feature type="region of interest" description="Disordered" evidence="1">
    <location>
        <begin position="1"/>
        <end position="23"/>
    </location>
</feature>
<sequence length="327" mass="34828">MLARPRVALLRGGQGTTPSQSRLPQFSRGLLLPTLAPIQRAWVPTQVQTNSCVSLLAAPAAPLTPAPHSTRASTGHCSRSAARLRHHYTFLSARLWALMPLDPAQTGNRECHTPPVFHCCSDEAFLCPARAPTRQTSHSPQPRPQPSSTLREGRKGGKGKPRCPPEPPPSHSATWGSHGRGHCPPHPSLRLCCSRSPPLPGGKPAQLTGCRHPGPANRAEGPEHTRGAGLSPSPSRSFTPRLRLKTPPASLAILLAAGEVSLSSPNATRGAPQTRATAWEVPPHHPDSAAPQREHRDPSGTSRRPRMPAPGHKARHTPGPPSTPSDQ</sequence>
<comment type="caution">
    <text evidence="2">The sequence shown here is derived from an EMBL/GenBank/DDBJ whole genome shotgun (WGS) entry which is preliminary data.</text>
</comment>
<keyword evidence="3" id="KW-1185">Reference proteome</keyword>
<feature type="region of interest" description="Disordered" evidence="1">
    <location>
        <begin position="200"/>
        <end position="242"/>
    </location>
</feature>
<evidence type="ECO:0000256" key="1">
    <source>
        <dbReference type="SAM" id="MobiDB-lite"/>
    </source>
</evidence>
<feature type="compositionally biased region" description="Basic and acidic residues" evidence="1">
    <location>
        <begin position="282"/>
        <end position="298"/>
    </location>
</feature>
<feature type="compositionally biased region" description="Pro residues" evidence="1">
    <location>
        <begin position="318"/>
        <end position="327"/>
    </location>
</feature>
<evidence type="ECO:0000313" key="3">
    <source>
        <dbReference type="Proteomes" id="UP001066276"/>
    </source>
</evidence>
<accession>A0AAV7T6D1</accession>
<gene>
    <name evidence="2" type="ORF">NDU88_003638</name>
</gene>
<dbReference type="Proteomes" id="UP001066276">
    <property type="component" value="Chromosome 4_1"/>
</dbReference>
<feature type="region of interest" description="Disordered" evidence="1">
    <location>
        <begin position="263"/>
        <end position="327"/>
    </location>
</feature>
<name>A0AAV7T6D1_PLEWA</name>
<evidence type="ECO:0000313" key="2">
    <source>
        <dbReference type="EMBL" id="KAJ1171780.1"/>
    </source>
</evidence>
<reference evidence="2" key="1">
    <citation type="journal article" date="2022" name="bioRxiv">
        <title>Sequencing and chromosome-scale assembly of the giantPleurodeles waltlgenome.</title>
        <authorList>
            <person name="Brown T."/>
            <person name="Elewa A."/>
            <person name="Iarovenko S."/>
            <person name="Subramanian E."/>
            <person name="Araus A.J."/>
            <person name="Petzold A."/>
            <person name="Susuki M."/>
            <person name="Suzuki K.-i.T."/>
            <person name="Hayashi T."/>
            <person name="Toyoda A."/>
            <person name="Oliveira C."/>
            <person name="Osipova E."/>
            <person name="Leigh N.D."/>
            <person name="Simon A."/>
            <person name="Yun M.H."/>
        </authorList>
    </citation>
    <scope>NUCLEOTIDE SEQUENCE</scope>
    <source>
        <strain evidence="2">20211129_DDA</strain>
        <tissue evidence="2">Liver</tissue>
    </source>
</reference>
<proteinExistence type="predicted"/>
<dbReference type="AlphaFoldDB" id="A0AAV7T6D1"/>
<dbReference type="EMBL" id="JANPWB010000007">
    <property type="protein sequence ID" value="KAJ1171780.1"/>
    <property type="molecule type" value="Genomic_DNA"/>
</dbReference>
<organism evidence="2 3">
    <name type="scientific">Pleurodeles waltl</name>
    <name type="common">Iberian ribbed newt</name>
    <dbReference type="NCBI Taxonomy" id="8319"/>
    <lineage>
        <taxon>Eukaryota</taxon>
        <taxon>Metazoa</taxon>
        <taxon>Chordata</taxon>
        <taxon>Craniata</taxon>
        <taxon>Vertebrata</taxon>
        <taxon>Euteleostomi</taxon>
        <taxon>Amphibia</taxon>
        <taxon>Batrachia</taxon>
        <taxon>Caudata</taxon>
        <taxon>Salamandroidea</taxon>
        <taxon>Salamandridae</taxon>
        <taxon>Pleurodelinae</taxon>
        <taxon>Pleurodeles</taxon>
    </lineage>
</organism>